<proteinExistence type="predicted"/>
<name>A0A248JNW6_9PROT</name>
<dbReference type="EMBL" id="CP022110">
    <property type="protein sequence ID" value="ASG20432.1"/>
    <property type="molecule type" value="Genomic_DNA"/>
</dbReference>
<accession>A0A248JNW6</accession>
<dbReference type="KEGG" id="nao:Y958_06110"/>
<evidence type="ECO:0000313" key="2">
    <source>
        <dbReference type="Proteomes" id="UP000197153"/>
    </source>
</evidence>
<reference evidence="1 2" key="1">
    <citation type="submission" date="2017-06" db="EMBL/GenBank/DDBJ databases">
        <title>Complete genome sequence of Nitrospirillum amazonense strain CBAmC, an endophytic nitrogen-fixing and plant growth-promoting bacterium, isolated from sugarcane.</title>
        <authorList>
            <person name="Schwab S."/>
            <person name="dos Santos Teixeira K.R."/>
            <person name="Simoes Araujo J.L."/>
            <person name="Soares Vidal M."/>
            <person name="Borges de Freitas H.R."/>
            <person name="Rivello Crivelaro A.L."/>
            <person name="Bueno de Camargo Nunes A."/>
            <person name="dos Santos C.M."/>
            <person name="Palmeira da Silva Rosa D."/>
            <person name="da Silva Padilha D."/>
            <person name="da Silva E."/>
            <person name="Araujo Terra L."/>
            <person name="Soares Mendes V."/>
            <person name="Farinelli L."/>
            <person name="Magalhaes Cruz L."/>
            <person name="Baldani J.I."/>
        </authorList>
    </citation>
    <scope>NUCLEOTIDE SEQUENCE [LARGE SCALE GENOMIC DNA]</scope>
    <source>
        <strain evidence="1 2">CBAmC</strain>
    </source>
</reference>
<sequence>MSRVTAAVWPSAPRLAFLLAMTLGLWVVLAAIVPAYAGEDKDYCFGVQGTDREQPAPAMANGRIIGHDKAFFQNDVGAGGHCPGPSPACRLPGQSYVIPGDHVVLFNQKPGFVCAGFYVPRKFQLIIGWLPMEQVEVVPPQTMPVPRKFWEGTWRTSDADAEITLRWEGDTLRITGQAVWEGDDVPHTGELDDTGVPVGNTVDYGVKDRDTYDCSVRLITYGDHIILSDNSGCGGMNVRFSGFYTRMPPDKAAH</sequence>
<organism evidence="1 2">
    <name type="scientific">Nitrospirillum viridazoti CBAmc</name>
    <dbReference type="NCBI Taxonomy" id="1441467"/>
    <lineage>
        <taxon>Bacteria</taxon>
        <taxon>Pseudomonadati</taxon>
        <taxon>Pseudomonadota</taxon>
        <taxon>Alphaproteobacteria</taxon>
        <taxon>Rhodospirillales</taxon>
        <taxon>Azospirillaceae</taxon>
        <taxon>Nitrospirillum</taxon>
        <taxon>Nitrospirillum viridazoti</taxon>
    </lineage>
</organism>
<protein>
    <submittedName>
        <fullName evidence="1">Uncharacterized protein</fullName>
    </submittedName>
</protein>
<dbReference type="Proteomes" id="UP000197153">
    <property type="component" value="Chromosome 1"/>
</dbReference>
<dbReference type="AlphaFoldDB" id="A0A248JNW6"/>
<keyword evidence="2" id="KW-1185">Reference proteome</keyword>
<evidence type="ECO:0000313" key="1">
    <source>
        <dbReference type="EMBL" id="ASG20432.1"/>
    </source>
</evidence>
<gene>
    <name evidence="1" type="ORF">Y958_06110</name>
</gene>
<dbReference type="RefSeq" id="WP_088871296.1">
    <property type="nucleotide sequence ID" value="NZ_CP022110.1"/>
</dbReference>